<dbReference type="STRING" id="28131.BWX40_07115"/>
<dbReference type="RefSeq" id="WP_096404816.1">
    <property type="nucleotide sequence ID" value="NZ_AP014597.1"/>
</dbReference>
<dbReference type="PANTHER" id="PTHR45661">
    <property type="entry name" value="SURFACE ANTIGEN"/>
    <property type="match status" value="1"/>
</dbReference>
<proteinExistence type="predicted"/>
<reference evidence="2 3" key="1">
    <citation type="journal article" date="2016" name="DNA Res.">
        <title>The complete genome sequencing of Prevotella intermedia strain OMA14 and a subsequent fine-scale, intra-species genomic comparison reveal an unusual amplification of conjugative and mobile transposons and identify a novel Prevotella-lineage-specific repeat.</title>
        <authorList>
            <person name="Naito M."/>
            <person name="Ogura Y."/>
            <person name="Itoh T."/>
            <person name="Shoji M."/>
            <person name="Okamoto M."/>
            <person name="Hayashi T."/>
            <person name="Nakayama K."/>
        </authorList>
    </citation>
    <scope>NUCLEOTIDE SEQUENCE [LARGE SCALE GENOMIC DNA]</scope>
    <source>
        <strain evidence="2 3">OMA14</strain>
    </source>
</reference>
<dbReference type="Proteomes" id="UP000217431">
    <property type="component" value="Chromosome I"/>
</dbReference>
<dbReference type="InterPro" id="IPR032675">
    <property type="entry name" value="LRR_dom_sf"/>
</dbReference>
<sequence>MVKLFKAMVIAILMMLLPVEPISAQQGKMETFETNGFTFVVKDITKPDASATVTRTTLSGNIVIPPTVEWKGRNYNVTNIAQHFIHSQYSAKPTYKTVTSITLPSTIKSIETGAFGVSEVLTEIKIQGENNFFTVQDGILYNKDKTTLVYCPCQIDATNFSFPSTVKELSGNAFSKNILKSITIPKHIIKLNDGIAEGAYGSSGTFFGCENLTSLTFEQGENYTYIPAVFLSKSINLPSFLFPETIKKIGDYAFKDCEKLIVTLPSKLERIGFRSFEGCDALKEITFPKTVNSLASEAFNACGGLEKLTIPEECPLTYISSSCFRYNVMLKDVKLSNRIKIIHNDAFSTCRALPVINLPQHLQTIGTRAFSDCISLKEVKFYEELENINEGAFSNCSKLPELNLPESLKYIGFGAFHNTACTTITIPSNVTSIGICAFLQMKNLKKIILKSNKCNCTLIDDVLFTADKKTLLAYPAKSEHRVSYTVPAGVETIEEGALSYNDLTHITLPTSLKTIYAGAFAYNSYLKELTIPTNVEVIGKYHESNYKSYGMGSYNIIEDTNVESLYVLPTTPPQLITTLGYTPKKFPSNTTIYLKKSVDESKVYQNHINWQSTYNNSYAHDIPVKLPASGLKTMGRDFDVDLSNSTLTAYVATNATVQNKIGNATMEPIKVTGKTEGKYVPSRTGEYTANNAKYEQYIGVILKGNGDEEATYRIGEEETLVPSSTQKNYLSFATDATKVTMTEVKDGIKYTNLGMKDGKFRYFKQNGTIAYNKCWLSMPTSIVGELSATAGVKELNMNFISPTVDAIDNLEVADKRNKRYYYTLQGVRVENPKSGIYIHNGKKVIIK</sequence>
<evidence type="ECO:0000313" key="2">
    <source>
        <dbReference type="EMBL" id="BAU16669.1"/>
    </source>
</evidence>
<gene>
    <name evidence="2" type="ORF">PIOMA14_I_0160</name>
</gene>
<feature type="chain" id="PRO_5006619788" evidence="1">
    <location>
        <begin position="25"/>
        <end position="847"/>
    </location>
</feature>
<organism evidence="2 3">
    <name type="scientific">Prevotella intermedia</name>
    <dbReference type="NCBI Taxonomy" id="28131"/>
    <lineage>
        <taxon>Bacteria</taxon>
        <taxon>Pseudomonadati</taxon>
        <taxon>Bacteroidota</taxon>
        <taxon>Bacteroidia</taxon>
        <taxon>Bacteroidales</taxon>
        <taxon>Prevotellaceae</taxon>
        <taxon>Prevotella</taxon>
    </lineage>
</organism>
<dbReference type="AlphaFoldDB" id="A0A0S3UGQ2"/>
<protein>
    <submittedName>
        <fullName evidence="2">Leucine rich repeat protein</fullName>
    </submittedName>
</protein>
<evidence type="ECO:0000313" key="3">
    <source>
        <dbReference type="Proteomes" id="UP000217431"/>
    </source>
</evidence>
<dbReference type="PANTHER" id="PTHR45661:SF3">
    <property type="entry name" value="IG-LIKE DOMAIN-CONTAINING PROTEIN"/>
    <property type="match status" value="1"/>
</dbReference>
<name>A0A0S3UGQ2_PREIN</name>
<dbReference type="Gene3D" id="3.80.10.10">
    <property type="entry name" value="Ribonuclease Inhibitor"/>
    <property type="match status" value="2"/>
</dbReference>
<dbReference type="SUPFAM" id="SSF52058">
    <property type="entry name" value="L domain-like"/>
    <property type="match status" value="2"/>
</dbReference>
<feature type="signal peptide" evidence="1">
    <location>
        <begin position="1"/>
        <end position="24"/>
    </location>
</feature>
<accession>A0A0S3UGQ2</accession>
<dbReference type="InterPro" id="IPR053139">
    <property type="entry name" value="Surface_bspA-like"/>
</dbReference>
<dbReference type="InterPro" id="IPR026906">
    <property type="entry name" value="LRR_5"/>
</dbReference>
<keyword evidence="1" id="KW-0732">Signal</keyword>
<evidence type="ECO:0000256" key="1">
    <source>
        <dbReference type="SAM" id="SignalP"/>
    </source>
</evidence>
<dbReference type="Pfam" id="PF13306">
    <property type="entry name" value="LRR_5"/>
    <property type="match status" value="4"/>
</dbReference>
<dbReference type="EMBL" id="AP014597">
    <property type="protein sequence ID" value="BAU16669.1"/>
    <property type="molecule type" value="Genomic_DNA"/>
</dbReference>